<evidence type="ECO:0000256" key="1">
    <source>
        <dbReference type="ARBA" id="ARBA00007129"/>
    </source>
</evidence>
<feature type="compositionally biased region" description="Acidic residues" evidence="2">
    <location>
        <begin position="96"/>
        <end position="107"/>
    </location>
</feature>
<name>A0A7S0R212_9CHLO</name>
<dbReference type="PANTHER" id="PTHR16517">
    <property type="entry name" value="TUBBY-RELATED"/>
    <property type="match status" value="1"/>
</dbReference>
<evidence type="ECO:0000256" key="2">
    <source>
        <dbReference type="SAM" id="MobiDB-lite"/>
    </source>
</evidence>
<dbReference type="InterPro" id="IPR000007">
    <property type="entry name" value="Tubby_C"/>
</dbReference>
<protein>
    <recommendedName>
        <fullName evidence="3">Tubby C-terminal domain-containing protein</fullName>
    </recommendedName>
</protein>
<gene>
    <name evidence="4" type="ORF">POBO1169_LOCUS7936</name>
</gene>
<sequence>MAFFLGGRNKGGEASKPGSTLSRFSLRDKHSKEQASRRQSRDDSDSDVEEVGNVFSRRPALEKRPTATREPRKFLGEEFPTDAPRTRSSVQRAMEQEAEELEAEEAEENMRWNPHRGPSSSNTRHDSRASGAEGSSGMAFRVRSNPAFQVQEDDDSSGSDTAEVIVRRPDNPQAILDYTSGPLRGPALHNLAQRALFLNTPAPQDKLIQCYVRRDKDRTGLYPQFQLYLTNGDQFLLAARRRKKSNSSNYLVSLDPEDLARGGAGFHAKLRSNYVGTSYTLYNNGLKPGKGVSQSEERKELGAIFFKSTALQLKGGPRMMTVVLPFPESFNGRLKVDEDKGLAKRWKDQKKGKAVTVIGLQNKKPVWDPVTKGYCLDFRGRVTEPSVKNFQLVPCSGEDSNRVVLQFGKCGTDSFALDFSHPLTPLQAFGIALSSVDSKLCYSV</sequence>
<proteinExistence type="inferred from homology"/>
<dbReference type="EMBL" id="HBFA01015383">
    <property type="protein sequence ID" value="CAD8664887.1"/>
    <property type="molecule type" value="Transcribed_RNA"/>
</dbReference>
<dbReference type="Gene3D" id="3.20.90.10">
    <property type="entry name" value="Tubby Protein, Chain A"/>
    <property type="match status" value="1"/>
</dbReference>
<comment type="similarity">
    <text evidence="1">Belongs to the TUB family.</text>
</comment>
<dbReference type="InterPro" id="IPR025659">
    <property type="entry name" value="Tubby-like_C"/>
</dbReference>
<evidence type="ECO:0000313" key="4">
    <source>
        <dbReference type="EMBL" id="CAD8664887.1"/>
    </source>
</evidence>
<reference evidence="4" key="1">
    <citation type="submission" date="2021-01" db="EMBL/GenBank/DDBJ databases">
        <authorList>
            <person name="Corre E."/>
            <person name="Pelletier E."/>
            <person name="Niang G."/>
            <person name="Scheremetjew M."/>
            <person name="Finn R."/>
            <person name="Kale V."/>
            <person name="Holt S."/>
            <person name="Cochrane G."/>
            <person name="Meng A."/>
            <person name="Brown T."/>
            <person name="Cohen L."/>
        </authorList>
    </citation>
    <scope>NUCLEOTIDE SEQUENCE</scope>
    <source>
        <strain evidence="4">CCMP722</strain>
    </source>
</reference>
<dbReference type="PRINTS" id="PR01573">
    <property type="entry name" value="SUPERTUBBY"/>
</dbReference>
<evidence type="ECO:0000259" key="3">
    <source>
        <dbReference type="Pfam" id="PF01167"/>
    </source>
</evidence>
<dbReference type="AlphaFoldDB" id="A0A7S0R212"/>
<feature type="region of interest" description="Disordered" evidence="2">
    <location>
        <begin position="1"/>
        <end position="140"/>
    </location>
</feature>
<feature type="domain" description="Tubby C-terminal" evidence="3">
    <location>
        <begin position="198"/>
        <end position="438"/>
    </location>
</feature>
<dbReference type="PANTHER" id="PTHR16517:SF7">
    <property type="entry name" value="PROTEIN KING TUBBY"/>
    <property type="match status" value="1"/>
</dbReference>
<feature type="compositionally biased region" description="Basic and acidic residues" evidence="2">
    <location>
        <begin position="25"/>
        <end position="43"/>
    </location>
</feature>
<organism evidence="4">
    <name type="scientific">Pyramimonas obovata</name>
    <dbReference type="NCBI Taxonomy" id="1411642"/>
    <lineage>
        <taxon>Eukaryota</taxon>
        <taxon>Viridiplantae</taxon>
        <taxon>Chlorophyta</taxon>
        <taxon>Pyramimonadophyceae</taxon>
        <taxon>Pyramimonadales</taxon>
        <taxon>Pyramimonadaceae</taxon>
        <taxon>Pyramimonas</taxon>
        <taxon>Pyramimonas incertae sedis</taxon>
    </lineage>
</organism>
<dbReference type="Pfam" id="PF01167">
    <property type="entry name" value="Tub"/>
    <property type="match status" value="1"/>
</dbReference>
<feature type="compositionally biased region" description="Basic and acidic residues" evidence="2">
    <location>
        <begin position="59"/>
        <end position="76"/>
    </location>
</feature>
<dbReference type="SUPFAM" id="SSF54518">
    <property type="entry name" value="Tubby C-terminal domain-like"/>
    <property type="match status" value="1"/>
</dbReference>
<accession>A0A7S0R212</accession>